<keyword evidence="3" id="KW-1185">Reference proteome</keyword>
<name>A0AA37H1T8_9PEZI</name>
<evidence type="ECO:0000313" key="2">
    <source>
        <dbReference type="EMBL" id="GJC91147.1"/>
    </source>
</evidence>
<feature type="compositionally biased region" description="Acidic residues" evidence="1">
    <location>
        <begin position="21"/>
        <end position="33"/>
    </location>
</feature>
<protein>
    <submittedName>
        <fullName evidence="2">Uncharacterized protein</fullName>
    </submittedName>
</protein>
<evidence type="ECO:0000313" key="3">
    <source>
        <dbReference type="Proteomes" id="UP001055172"/>
    </source>
</evidence>
<feature type="region of interest" description="Disordered" evidence="1">
    <location>
        <begin position="130"/>
        <end position="154"/>
    </location>
</feature>
<dbReference type="Proteomes" id="UP001055172">
    <property type="component" value="Unassembled WGS sequence"/>
</dbReference>
<reference evidence="2 3" key="1">
    <citation type="submission" date="2021-07" db="EMBL/GenBank/DDBJ databases">
        <title>Genome data of Colletotrichum spaethianum.</title>
        <authorList>
            <person name="Utami Y.D."/>
            <person name="Hiruma K."/>
        </authorList>
    </citation>
    <scope>NUCLEOTIDE SEQUENCE [LARGE SCALE GENOMIC DNA]</scope>
    <source>
        <strain evidence="2 3">MAFF 242679</strain>
    </source>
</reference>
<proteinExistence type="predicted"/>
<evidence type="ECO:0000256" key="1">
    <source>
        <dbReference type="SAM" id="MobiDB-lite"/>
    </source>
</evidence>
<gene>
    <name evidence="2" type="ORF">ColLi_13985</name>
</gene>
<feature type="region of interest" description="Disordered" evidence="1">
    <location>
        <begin position="1"/>
        <end position="39"/>
    </location>
</feature>
<comment type="caution">
    <text evidence="2">The sequence shown here is derived from an EMBL/GenBank/DDBJ whole genome shotgun (WGS) entry which is preliminary data.</text>
</comment>
<sequence>MNNKGDGDGDGDGDKYGNRGEEEEEEGEDECEEGMATTGSRRTIGAVCRALIHVVQGGQRQVEEGGQLVDVTWRLGLPDTRGRYRQVTGGWPSPPKCNEIGRASLATKPRWKQTSMDWSWAVSLLSSSEPSPLPSPSPWSKASSSRHQVRILTDKRSIEKLPPSEWYVETMSTTRLCAGG</sequence>
<organism evidence="2 3">
    <name type="scientific">Colletotrichum liriopes</name>
    <dbReference type="NCBI Taxonomy" id="708192"/>
    <lineage>
        <taxon>Eukaryota</taxon>
        <taxon>Fungi</taxon>
        <taxon>Dikarya</taxon>
        <taxon>Ascomycota</taxon>
        <taxon>Pezizomycotina</taxon>
        <taxon>Sordariomycetes</taxon>
        <taxon>Hypocreomycetidae</taxon>
        <taxon>Glomerellales</taxon>
        <taxon>Glomerellaceae</taxon>
        <taxon>Colletotrichum</taxon>
        <taxon>Colletotrichum spaethianum species complex</taxon>
    </lineage>
</organism>
<dbReference type="AlphaFoldDB" id="A0AA37H1T8"/>
<dbReference type="EMBL" id="BPPX01000073">
    <property type="protein sequence ID" value="GJC91147.1"/>
    <property type="molecule type" value="Genomic_DNA"/>
</dbReference>
<accession>A0AA37H1T8</accession>